<dbReference type="PANTHER" id="PTHR15545:SF8">
    <property type="entry name" value="SLO-INTERACTING PROTEIN 1"/>
    <property type="match status" value="1"/>
</dbReference>
<keyword evidence="1" id="KW-0175">Coiled coil</keyword>
<dbReference type="RefSeq" id="XP_024346708.1">
    <property type="nucleotide sequence ID" value="XM_024498867.1"/>
</dbReference>
<evidence type="ECO:0000313" key="5">
    <source>
        <dbReference type="Proteomes" id="UP000019149"/>
    </source>
</evidence>
<evidence type="ECO:0000259" key="3">
    <source>
        <dbReference type="PROSITE" id="PS50106"/>
    </source>
</evidence>
<dbReference type="KEGG" id="egl:EGR_09618"/>
<dbReference type="Pfam" id="PF00595">
    <property type="entry name" value="PDZ"/>
    <property type="match status" value="1"/>
</dbReference>
<dbReference type="InterPro" id="IPR001478">
    <property type="entry name" value="PDZ"/>
</dbReference>
<dbReference type="EMBL" id="APAU02000157">
    <property type="protein sequence ID" value="EUB55512.1"/>
    <property type="molecule type" value="Genomic_DNA"/>
</dbReference>
<evidence type="ECO:0000256" key="1">
    <source>
        <dbReference type="SAM" id="Coils"/>
    </source>
</evidence>
<feature type="compositionally biased region" description="Low complexity" evidence="2">
    <location>
        <begin position="1412"/>
        <end position="1421"/>
    </location>
</feature>
<feature type="compositionally biased region" description="Polar residues" evidence="2">
    <location>
        <begin position="1728"/>
        <end position="1743"/>
    </location>
</feature>
<dbReference type="PROSITE" id="PS50106">
    <property type="entry name" value="PDZ"/>
    <property type="match status" value="1"/>
</dbReference>
<feature type="compositionally biased region" description="Polar residues" evidence="2">
    <location>
        <begin position="1264"/>
        <end position="1275"/>
    </location>
</feature>
<feature type="compositionally biased region" description="Acidic residues" evidence="2">
    <location>
        <begin position="845"/>
        <end position="863"/>
    </location>
</feature>
<dbReference type="InterPro" id="IPR036034">
    <property type="entry name" value="PDZ_sf"/>
</dbReference>
<feature type="region of interest" description="Disordered" evidence="2">
    <location>
        <begin position="1640"/>
        <end position="1748"/>
    </location>
</feature>
<feature type="region of interest" description="Disordered" evidence="2">
    <location>
        <begin position="1224"/>
        <end position="1285"/>
    </location>
</feature>
<proteinExistence type="predicted"/>
<name>W6UAM4_ECHGR</name>
<dbReference type="Proteomes" id="UP000019149">
    <property type="component" value="Unassembled WGS sequence"/>
</dbReference>
<feature type="coiled-coil region" evidence="1">
    <location>
        <begin position="433"/>
        <end position="460"/>
    </location>
</feature>
<evidence type="ECO:0000256" key="2">
    <source>
        <dbReference type="SAM" id="MobiDB-lite"/>
    </source>
</evidence>
<dbReference type="Gene3D" id="2.30.42.10">
    <property type="match status" value="2"/>
</dbReference>
<dbReference type="InterPro" id="IPR051971">
    <property type="entry name" value="E3_ubiquitin-PDZ_ligase"/>
</dbReference>
<sequence>MMPNVRTKNIYEAVMHRQKMAEAKKQCEQIENKRFFQDSDVRARQEKRWTSETSFNNSMMAYLLPDKETVLSNLEARKSKLRSLLRKEADFYEKAINQSPRTRDCAYSCLRNQIDEVLHKNECTASENEQFSTKRSLVTSLHNGMAEKLDSMNGQSENAVRDWYFETCIKMSDGEASGAVESKTVVYDSHRSDGRQRDVALQRKLDELKQFERETEELERIEKEALEDQKLLQRLATERLETDETRRQRRFEKVLLRQHTAALIRRSRQVQTEITTDLAWIDRLLAFEGEEEGKAEGEGPRSRINVVKEMLEEDLRHEARRERDMDDMLASEAAELAKRREQKWKCQEEARERLLNDVLSMCQDRVDSRLQALKQMKLARAERHEALKREINAAELQWKPPFQMEQSNDKDCDKLVKTEEANSRSSHAEAVFEETLRKEAEKLNISVDELKKSSEDHNKACQQDRRVELSIRKAWTPERCNICIGGDVAAADGCAAAETVKASALEALEGAFAHLFRMHIHTHTGCTSAPSPQAIGSSMQCVRACKGGGQAGMWRVSVMLIVELRHLPLPSSAPSTCTVVAHHCSRRGLRSLLVTSNWNHHDGDEYNVIEFKLARSQGLGGGWMIAIANKSLPPLESGFPCWLENALNYAQNLVEVCVLRSQTVITCHQQLGEEGLLRDFLPTPTTSQVNGEDVQNCSHEEAMEVFQRAPDPVIVVEVMRRPQPSSTTSPSVFPTPLVGGGGGLCSSGSGPGGAGDSNSELSSVLSTRRGVGGGGGVCSSSGATRSVAVQTVFSAGEMAASLAIAAASFAQQEARMALLGESASYGMPGKYPADYLLGVSGAGDGVEDEDGLEEEDEEEGNAEDVDDAVFGVDEVGCLDYILKQYPCSTNGVLPSFCHPYVFAQPIDSVYANFPENPASSSFASGNLPTGEYVTEKCFEVILQKQSASDKFGLTLCYRPSEVQQNFTEVYISEIEPGSIAYRSGQIMLGDRVVKIGDQEITSREHVMDLFQGCGLCARITLMRQSMWKQSLGRLQLAYPTHPYPDSTLDIGITNVAYAHLPDQDSGMGRTTDDSVRTEESSEQASFSLNPWIFSPWMIIGSDHSSQEAEEHKALLMNAWPLFDPTVSNAGSTNQPLPPTTTTTVASSTAAAATGTATGLAQAAAAAFLTSPTNTHLLDNELIHLSQLMQSLAMHCHKLAYVKMCGGLQPKEGCAAVAAAEADGPELGVGSVPTAEREGSGDGDRGTEDTSPNKARQTPRMGLGATSSSHKASSANGIVRPKGPTDASAFSGSDYYEAVVMPKQPENPLTLSLSHHQPPSTHLSAPFDLDMTVPQAKGHASMPPTNPSSIWSIAETDKETALAQTPARFNVATPFLHRGSRSGLVGSTNSCERQESSTSLGEIVSTKPPIQPSTGGSLSGSKLSCVSSISATSSSAAAASTAPNAPTSHPQRGMTTTYEGLATNPAYMSAGMFLPHAFLHHHHPYEFYDRNFKNGLQPPPPPPTPPPPLLLPPAPAVAAAGMMPNIRYSTPPWPQGWMYSGKLEASRDACKDDTASSNIYETPYAAVDVVGASKIPDDANDNGGVCFTSYGVINATCGNGDGGSHINRYAGLGETQAQVRTQNRPLMEWVVKKRTDGTRYITRRPVRNRPIKGRTSHHHAEERTSGMADDDGGGEMRSKGAAMVSNRHHSKGGGCERRRQQEGCTSSNSAGREGGRAPRGSSGHRHRGTPTQQSQQHRPTSSGDVSHGFYSAPTPPLCVSAFPERIMPPTNMHISVGVNNTPIAMID</sequence>
<organism evidence="4 5">
    <name type="scientific">Echinococcus granulosus</name>
    <name type="common">Hydatid tapeworm</name>
    <dbReference type="NCBI Taxonomy" id="6210"/>
    <lineage>
        <taxon>Eukaryota</taxon>
        <taxon>Metazoa</taxon>
        <taxon>Spiralia</taxon>
        <taxon>Lophotrochozoa</taxon>
        <taxon>Platyhelminthes</taxon>
        <taxon>Cestoda</taxon>
        <taxon>Eucestoda</taxon>
        <taxon>Cyclophyllidea</taxon>
        <taxon>Taeniidae</taxon>
        <taxon>Echinococcus</taxon>
        <taxon>Echinococcus granulosus group</taxon>
    </lineage>
</organism>
<feature type="region of interest" description="Disordered" evidence="2">
    <location>
        <begin position="1436"/>
        <end position="1456"/>
    </location>
</feature>
<accession>W6UAM4</accession>
<dbReference type="GeneID" id="36345333"/>
<dbReference type="GO" id="GO:0005882">
    <property type="term" value="C:intermediate filament"/>
    <property type="evidence" value="ECO:0007669"/>
    <property type="project" value="UniProtKB-KW"/>
</dbReference>
<comment type="caution">
    <text evidence="4">The sequence shown here is derived from an EMBL/GenBank/DDBJ whole genome shotgun (WGS) entry which is preliminary data.</text>
</comment>
<dbReference type="OrthoDB" id="6270329at2759"/>
<protein>
    <submittedName>
        <fullName evidence="4">Trichoplein keratin filament-binding protein</fullName>
    </submittedName>
</protein>
<dbReference type="CTD" id="36345333"/>
<gene>
    <name evidence="4" type="ORF">EGR_09618</name>
</gene>
<feature type="region of interest" description="Disordered" evidence="2">
    <location>
        <begin position="1379"/>
        <end position="1421"/>
    </location>
</feature>
<evidence type="ECO:0000313" key="4">
    <source>
        <dbReference type="EMBL" id="EUB55512.1"/>
    </source>
</evidence>
<feature type="compositionally biased region" description="Basic and acidic residues" evidence="2">
    <location>
        <begin position="1234"/>
        <end position="1247"/>
    </location>
</feature>
<feature type="compositionally biased region" description="Low complexity" evidence="2">
    <location>
        <begin position="1436"/>
        <end position="1447"/>
    </location>
</feature>
<dbReference type="SMART" id="SM00228">
    <property type="entry name" value="PDZ"/>
    <property type="match status" value="1"/>
</dbReference>
<reference evidence="4 5" key="1">
    <citation type="journal article" date="2013" name="Nat. Genet.">
        <title>The genome of the hydatid tapeworm Echinococcus granulosus.</title>
        <authorList>
            <person name="Zheng H."/>
            <person name="Zhang W."/>
            <person name="Zhang L."/>
            <person name="Zhang Z."/>
            <person name="Li J."/>
            <person name="Lu G."/>
            <person name="Zhu Y."/>
            <person name="Wang Y."/>
            <person name="Huang Y."/>
            <person name="Liu J."/>
            <person name="Kang H."/>
            <person name="Chen J."/>
            <person name="Wang L."/>
            <person name="Chen A."/>
            <person name="Yu S."/>
            <person name="Gao Z."/>
            <person name="Jin L."/>
            <person name="Gu W."/>
            <person name="Wang Z."/>
            <person name="Zhao L."/>
            <person name="Shi B."/>
            <person name="Wen H."/>
            <person name="Lin R."/>
            <person name="Jones M.K."/>
            <person name="Brejova B."/>
            <person name="Vinar T."/>
            <person name="Zhao G."/>
            <person name="McManus D.P."/>
            <person name="Chen Z."/>
            <person name="Zhou Y."/>
            <person name="Wang S."/>
        </authorList>
    </citation>
    <scope>NUCLEOTIDE SEQUENCE [LARGE SCALE GENOMIC DNA]</scope>
</reference>
<dbReference type="SUPFAM" id="SSF50156">
    <property type="entry name" value="PDZ domain-like"/>
    <property type="match status" value="2"/>
</dbReference>
<keyword evidence="4" id="KW-0416">Keratin</keyword>
<feature type="compositionally biased region" description="Basic residues" evidence="2">
    <location>
        <begin position="1640"/>
        <end position="1656"/>
    </location>
</feature>
<feature type="region of interest" description="Disordered" evidence="2">
    <location>
        <begin position="842"/>
        <end position="863"/>
    </location>
</feature>
<feature type="coiled-coil region" evidence="1">
    <location>
        <begin position="201"/>
        <end position="238"/>
    </location>
</feature>
<feature type="compositionally biased region" description="Polar residues" evidence="2">
    <location>
        <begin position="1384"/>
        <end position="1399"/>
    </location>
</feature>
<keyword evidence="5" id="KW-1185">Reference proteome</keyword>
<feature type="domain" description="PDZ" evidence="3">
    <location>
        <begin position="939"/>
        <end position="1025"/>
    </location>
</feature>
<dbReference type="PANTHER" id="PTHR15545">
    <property type="entry name" value="PDZ DOMAIN CONTAINING RING FINGER PROTEIN 3, 4"/>
    <property type="match status" value="1"/>
</dbReference>